<keyword evidence="6" id="KW-1003">Cell membrane</keyword>
<dbReference type="PIRSF" id="PIRSF006648">
    <property type="entry name" value="DrrB"/>
    <property type="match status" value="1"/>
</dbReference>
<reference evidence="8 9" key="1">
    <citation type="submission" date="2019-12" db="EMBL/GenBank/DDBJ databases">
        <title>Whole genome sequencing of endophytic Actinobacterium Micromonospora sp. MPMI6T.</title>
        <authorList>
            <person name="Evv R."/>
            <person name="Podile A.R."/>
        </authorList>
    </citation>
    <scope>NUCLEOTIDE SEQUENCE [LARGE SCALE GENOMIC DNA]</scope>
    <source>
        <strain evidence="8 9">MPMI6</strain>
    </source>
</reference>
<keyword evidence="2 6" id="KW-0812">Transmembrane</keyword>
<protein>
    <recommendedName>
        <fullName evidence="6">Transport permease protein</fullName>
    </recommendedName>
</protein>
<dbReference type="RefSeq" id="WP_208814272.1">
    <property type="nucleotide sequence ID" value="NZ_WVUH01000119.1"/>
</dbReference>
<dbReference type="InterPro" id="IPR047817">
    <property type="entry name" value="ABC2_TM_bact-type"/>
</dbReference>
<dbReference type="PROSITE" id="PS51012">
    <property type="entry name" value="ABC_TM2"/>
    <property type="match status" value="1"/>
</dbReference>
<dbReference type="PANTHER" id="PTHR43229:SF2">
    <property type="entry name" value="NODULATION PROTEIN J"/>
    <property type="match status" value="1"/>
</dbReference>
<feature type="transmembrane region" description="Helical" evidence="6">
    <location>
        <begin position="131"/>
        <end position="152"/>
    </location>
</feature>
<keyword evidence="6" id="KW-0813">Transport</keyword>
<feature type="transmembrane region" description="Helical" evidence="6">
    <location>
        <begin position="215"/>
        <end position="235"/>
    </location>
</feature>
<feature type="transmembrane region" description="Helical" evidence="6">
    <location>
        <begin position="20"/>
        <end position="37"/>
    </location>
</feature>
<proteinExistence type="inferred from homology"/>
<dbReference type="Pfam" id="PF01061">
    <property type="entry name" value="ABC2_membrane"/>
    <property type="match status" value="1"/>
</dbReference>
<keyword evidence="5" id="KW-0046">Antibiotic resistance</keyword>
<evidence type="ECO:0000256" key="1">
    <source>
        <dbReference type="ARBA" id="ARBA00004141"/>
    </source>
</evidence>
<sequence>MKFGYLALEGKRSLRNPRYLIFTVGMPTILFFIYVNIFPGTIEGTDKPFAAYLVPTLAALGAFFAALASTAGTAVERSTGWQRQLRLTPLSTFEYLATKVLIAMFISITPIAVICLLGRFVENVQFSAGDWAQIVLGTWLATLPFALIGLVVGQFVSAQNLPTAVNGILTLTSLLGGLLIPIAVFPDWMRNMAKALPTYWIGEIGRGPLFGNTELGMAAIVLAAWSVAAGALVVWRYQRGAERVS</sequence>
<feature type="domain" description="ABC transmembrane type-2" evidence="7">
    <location>
        <begin position="18"/>
        <end position="240"/>
    </location>
</feature>
<dbReference type="Proteomes" id="UP000823521">
    <property type="component" value="Unassembled WGS sequence"/>
</dbReference>
<keyword evidence="4 6" id="KW-0472">Membrane</keyword>
<evidence type="ECO:0000256" key="5">
    <source>
        <dbReference type="ARBA" id="ARBA00023251"/>
    </source>
</evidence>
<evidence type="ECO:0000259" key="7">
    <source>
        <dbReference type="PROSITE" id="PS51012"/>
    </source>
</evidence>
<dbReference type="InterPro" id="IPR013525">
    <property type="entry name" value="ABC2_TM"/>
</dbReference>
<dbReference type="EMBL" id="WVUH01000119">
    <property type="protein sequence ID" value="MBO4207375.1"/>
    <property type="molecule type" value="Genomic_DNA"/>
</dbReference>
<gene>
    <name evidence="8" type="ORF">GSF22_15350</name>
</gene>
<feature type="transmembrane region" description="Helical" evidence="6">
    <location>
        <begin position="96"/>
        <end position="119"/>
    </location>
</feature>
<evidence type="ECO:0000256" key="2">
    <source>
        <dbReference type="ARBA" id="ARBA00022692"/>
    </source>
</evidence>
<evidence type="ECO:0000256" key="3">
    <source>
        <dbReference type="ARBA" id="ARBA00022989"/>
    </source>
</evidence>
<accession>A0ABS3VSA3</accession>
<feature type="transmembrane region" description="Helical" evidence="6">
    <location>
        <begin position="164"/>
        <end position="185"/>
    </location>
</feature>
<feature type="transmembrane region" description="Helical" evidence="6">
    <location>
        <begin position="49"/>
        <end position="75"/>
    </location>
</feature>
<comment type="subcellular location">
    <subcellularLocation>
        <location evidence="6">Cell membrane</location>
        <topology evidence="6">Multi-pass membrane protein</topology>
    </subcellularLocation>
    <subcellularLocation>
        <location evidence="1">Membrane</location>
        <topology evidence="1">Multi-pass membrane protein</topology>
    </subcellularLocation>
</comment>
<evidence type="ECO:0000256" key="6">
    <source>
        <dbReference type="RuleBase" id="RU361157"/>
    </source>
</evidence>
<evidence type="ECO:0000313" key="8">
    <source>
        <dbReference type="EMBL" id="MBO4207375.1"/>
    </source>
</evidence>
<comment type="similarity">
    <text evidence="6">Belongs to the ABC-2 integral membrane protein family.</text>
</comment>
<evidence type="ECO:0000313" key="9">
    <source>
        <dbReference type="Proteomes" id="UP000823521"/>
    </source>
</evidence>
<keyword evidence="3 6" id="KW-1133">Transmembrane helix</keyword>
<organism evidence="8 9">
    <name type="scientific">Micromonospora echinofusca</name>
    <dbReference type="NCBI Taxonomy" id="47858"/>
    <lineage>
        <taxon>Bacteria</taxon>
        <taxon>Bacillati</taxon>
        <taxon>Actinomycetota</taxon>
        <taxon>Actinomycetes</taxon>
        <taxon>Micromonosporales</taxon>
        <taxon>Micromonosporaceae</taxon>
        <taxon>Micromonospora</taxon>
    </lineage>
</organism>
<comment type="caution">
    <text evidence="8">The sequence shown here is derived from an EMBL/GenBank/DDBJ whole genome shotgun (WGS) entry which is preliminary data.</text>
</comment>
<evidence type="ECO:0000256" key="4">
    <source>
        <dbReference type="ARBA" id="ARBA00023136"/>
    </source>
</evidence>
<keyword evidence="9" id="KW-1185">Reference proteome</keyword>
<dbReference type="PANTHER" id="PTHR43229">
    <property type="entry name" value="NODULATION PROTEIN J"/>
    <property type="match status" value="1"/>
</dbReference>
<name>A0ABS3VSA3_MICEH</name>
<dbReference type="InterPro" id="IPR000412">
    <property type="entry name" value="ABC_2_transport"/>
</dbReference>
<dbReference type="InterPro" id="IPR051784">
    <property type="entry name" value="Nod_factor_ABC_transporter"/>
</dbReference>